<proteinExistence type="predicted"/>
<keyword evidence="2" id="KW-1185">Reference proteome</keyword>
<evidence type="ECO:0000313" key="1">
    <source>
        <dbReference type="EMBL" id="KAL1394968.1"/>
    </source>
</evidence>
<dbReference type="AlphaFoldDB" id="A0ABD1D5S9"/>
<accession>A0ABD1D5S9</accession>
<organism evidence="1 2">
    <name type="scientific">Culex pipiens pipiens</name>
    <name type="common">Northern house mosquito</name>
    <dbReference type="NCBI Taxonomy" id="38569"/>
    <lineage>
        <taxon>Eukaryota</taxon>
        <taxon>Metazoa</taxon>
        <taxon>Ecdysozoa</taxon>
        <taxon>Arthropoda</taxon>
        <taxon>Hexapoda</taxon>
        <taxon>Insecta</taxon>
        <taxon>Pterygota</taxon>
        <taxon>Neoptera</taxon>
        <taxon>Endopterygota</taxon>
        <taxon>Diptera</taxon>
        <taxon>Nematocera</taxon>
        <taxon>Culicoidea</taxon>
        <taxon>Culicidae</taxon>
        <taxon>Culicinae</taxon>
        <taxon>Culicini</taxon>
        <taxon>Culex</taxon>
        <taxon>Culex</taxon>
    </lineage>
</organism>
<comment type="caution">
    <text evidence="1">The sequence shown here is derived from an EMBL/GenBank/DDBJ whole genome shotgun (WGS) entry which is preliminary data.</text>
</comment>
<evidence type="ECO:0000313" key="2">
    <source>
        <dbReference type="Proteomes" id="UP001562425"/>
    </source>
</evidence>
<reference evidence="1 2" key="1">
    <citation type="submission" date="2024-05" db="EMBL/GenBank/DDBJ databases">
        <title>Culex pipiens pipiens assembly and annotation.</title>
        <authorList>
            <person name="Alout H."/>
            <person name="Durand T."/>
        </authorList>
    </citation>
    <scope>NUCLEOTIDE SEQUENCE [LARGE SCALE GENOMIC DNA]</scope>
    <source>
        <strain evidence="1">HA-2024</strain>
        <tissue evidence="1">Whole body</tissue>
    </source>
</reference>
<protein>
    <submittedName>
        <fullName evidence="1">Uncharacterized protein</fullName>
    </submittedName>
</protein>
<dbReference type="Proteomes" id="UP001562425">
    <property type="component" value="Unassembled WGS sequence"/>
</dbReference>
<name>A0ABD1D5S9_CULPP</name>
<sequence length="77" mass="9000">MFHYQSALLDAIILIEPNLMERQVALRVPITLGTYPYRRDDQDQDQGENLQQWVENYVRYPSTLPVSRTGPNPPQLE</sequence>
<dbReference type="EMBL" id="JBEHCU010007364">
    <property type="protein sequence ID" value="KAL1394968.1"/>
    <property type="molecule type" value="Genomic_DNA"/>
</dbReference>
<gene>
    <name evidence="1" type="ORF">pipiens_001282</name>
</gene>